<dbReference type="EMBL" id="MU069625">
    <property type="protein sequence ID" value="KAF5837192.1"/>
    <property type="molecule type" value="Genomic_DNA"/>
</dbReference>
<proteinExistence type="predicted"/>
<comment type="caution">
    <text evidence="2">The sequence shown here is derived from an EMBL/GenBank/DDBJ whole genome shotgun (WGS) entry which is preliminary data.</text>
</comment>
<evidence type="ECO:0000313" key="3">
    <source>
        <dbReference type="Proteomes" id="UP000815325"/>
    </source>
</evidence>
<keyword evidence="3" id="KW-1185">Reference proteome</keyword>
<accession>A0ABQ7GRG0</accession>
<protein>
    <recommendedName>
        <fullName evidence="4">Encoded protein</fullName>
    </recommendedName>
</protein>
<keyword evidence="1" id="KW-0812">Transmembrane</keyword>
<evidence type="ECO:0000313" key="2">
    <source>
        <dbReference type="EMBL" id="KAF5837192.1"/>
    </source>
</evidence>
<evidence type="ECO:0008006" key="4">
    <source>
        <dbReference type="Google" id="ProtNLM"/>
    </source>
</evidence>
<sequence length="134" mass="15129">MTKNVWAPDEVPVKGMISIGVLLKLPLQALAHRCGYHFLAFPLLIIHNTPKSERWTFYSGVSYVGLSHCTDPAVVPVSESIYVRSQMRASAEHELQLCMSTRCTRSIKFLTLFVFILFEFSNVPQLIFSLPLNA</sequence>
<dbReference type="Proteomes" id="UP000815325">
    <property type="component" value="Unassembled WGS sequence"/>
</dbReference>
<evidence type="ECO:0000256" key="1">
    <source>
        <dbReference type="SAM" id="Phobius"/>
    </source>
</evidence>
<keyword evidence="1" id="KW-1133">Transmembrane helix</keyword>
<keyword evidence="1" id="KW-0472">Membrane</keyword>
<organism evidence="2 3">
    <name type="scientific">Dunaliella salina</name>
    <name type="common">Green alga</name>
    <name type="synonym">Protococcus salinus</name>
    <dbReference type="NCBI Taxonomy" id="3046"/>
    <lineage>
        <taxon>Eukaryota</taxon>
        <taxon>Viridiplantae</taxon>
        <taxon>Chlorophyta</taxon>
        <taxon>core chlorophytes</taxon>
        <taxon>Chlorophyceae</taxon>
        <taxon>CS clade</taxon>
        <taxon>Chlamydomonadales</taxon>
        <taxon>Dunaliellaceae</taxon>
        <taxon>Dunaliella</taxon>
    </lineage>
</organism>
<reference evidence="2" key="1">
    <citation type="submission" date="2017-08" db="EMBL/GenBank/DDBJ databases">
        <authorList>
            <person name="Polle J.E."/>
            <person name="Barry K."/>
            <person name="Cushman J."/>
            <person name="Schmutz J."/>
            <person name="Tran D."/>
            <person name="Hathwaick L.T."/>
            <person name="Yim W.C."/>
            <person name="Jenkins J."/>
            <person name="Mckie-Krisberg Z.M."/>
            <person name="Prochnik S."/>
            <person name="Lindquist E."/>
            <person name="Dockter R.B."/>
            <person name="Adam C."/>
            <person name="Molina H."/>
            <person name="Bunkerborg J."/>
            <person name="Jin E."/>
            <person name="Buchheim M."/>
            <person name="Magnuson J."/>
        </authorList>
    </citation>
    <scope>NUCLEOTIDE SEQUENCE</scope>
    <source>
        <strain evidence="2">CCAP 19/18</strain>
    </source>
</reference>
<name>A0ABQ7GRG0_DUNSA</name>
<feature type="transmembrane region" description="Helical" evidence="1">
    <location>
        <begin position="109"/>
        <end position="128"/>
    </location>
</feature>
<gene>
    <name evidence="2" type="ORF">DUNSADRAFT_4752</name>
</gene>